<gene>
    <name evidence="2" type="ORF">MNB_SV-9-163</name>
</gene>
<evidence type="ECO:0000256" key="1">
    <source>
        <dbReference type="SAM" id="MobiDB-lite"/>
    </source>
</evidence>
<sequence length="395" mass="44462">MKIVKLMFKLLTISGMLLLVGCGSIDDLVNSYLNKSENVVTSTNDTIFIEDGSLPLEYEKDGIDDGYKQVSGVITNKGNSNLIQDVGIKLVFLNSNSENRYFEAVSDVDGKYSLKMNKDEFSIYSQDEVLIIYAYKDGYIPITTLIKINNSEIFSLNFELEEVPVNMVLLEIEPKLHHLGDDSYTGSINSKFQKKTEGTIFTKEFTISSSQANCNEAELTFYARGIQSSYIELNDKNWTISEGPESGEMMIYTLSLEGSDYKDGSDNIISIVSENKNNLGFDDFEFSNIQIEFCPNSVMTPDNNEEISDTNTMMTWYEATNYCATLGGRLPTINELKQNYESGNLEPIDYLHFYWSSDEDPDKEEGDKAFGLYPDNGSQDAGAKDGYDYVKCIKD</sequence>
<dbReference type="AlphaFoldDB" id="A0A1W1BQF4"/>
<accession>A0A1W1BQF4</accession>
<protein>
    <recommendedName>
        <fullName evidence="3">C-type lectin domain-containing protein</fullName>
    </recommendedName>
</protein>
<dbReference type="PROSITE" id="PS51257">
    <property type="entry name" value="PROKAR_LIPOPROTEIN"/>
    <property type="match status" value="1"/>
</dbReference>
<dbReference type="EMBL" id="FPHG01000029">
    <property type="protein sequence ID" value="SFV55818.1"/>
    <property type="molecule type" value="Genomic_DNA"/>
</dbReference>
<feature type="region of interest" description="Disordered" evidence="1">
    <location>
        <begin position="362"/>
        <end position="383"/>
    </location>
</feature>
<reference evidence="2" key="1">
    <citation type="submission" date="2016-10" db="EMBL/GenBank/DDBJ databases">
        <authorList>
            <person name="de Groot N.N."/>
        </authorList>
    </citation>
    <scope>NUCLEOTIDE SEQUENCE</scope>
</reference>
<proteinExistence type="predicted"/>
<organism evidence="2">
    <name type="scientific">hydrothermal vent metagenome</name>
    <dbReference type="NCBI Taxonomy" id="652676"/>
    <lineage>
        <taxon>unclassified sequences</taxon>
        <taxon>metagenomes</taxon>
        <taxon>ecological metagenomes</taxon>
    </lineage>
</organism>
<evidence type="ECO:0000313" key="2">
    <source>
        <dbReference type="EMBL" id="SFV55818.1"/>
    </source>
</evidence>
<dbReference type="InterPro" id="IPR016187">
    <property type="entry name" value="CTDL_fold"/>
</dbReference>
<name>A0A1W1BQF4_9ZZZZ</name>
<dbReference type="SUPFAM" id="SSF56436">
    <property type="entry name" value="C-type lectin-like"/>
    <property type="match status" value="1"/>
</dbReference>
<evidence type="ECO:0008006" key="3">
    <source>
        <dbReference type="Google" id="ProtNLM"/>
    </source>
</evidence>